<name>A0A432YRU1_9GAMM</name>
<proteinExistence type="predicted"/>
<comment type="caution">
    <text evidence="3">The sequence shown here is derived from an EMBL/GenBank/DDBJ whole genome shotgun (WGS) entry which is preliminary data.</text>
</comment>
<dbReference type="InterPro" id="IPR012938">
    <property type="entry name" value="Glc/Sorbosone_DH"/>
</dbReference>
<reference evidence="3 4" key="1">
    <citation type="journal article" date="2011" name="Front. Microbiol.">
        <title>Genomic signatures of strain selection and enhancement in Bacillus atrophaeus var. globigii, a historical biowarfare simulant.</title>
        <authorList>
            <person name="Gibbons H.S."/>
            <person name="Broomall S.M."/>
            <person name="McNew L.A."/>
            <person name="Daligault H."/>
            <person name="Chapman C."/>
            <person name="Bruce D."/>
            <person name="Karavis M."/>
            <person name="Krepps M."/>
            <person name="McGregor P.A."/>
            <person name="Hong C."/>
            <person name="Park K.H."/>
            <person name="Akmal A."/>
            <person name="Feldman A."/>
            <person name="Lin J.S."/>
            <person name="Chang W.E."/>
            <person name="Higgs B.W."/>
            <person name="Demirev P."/>
            <person name="Lindquist J."/>
            <person name="Liem A."/>
            <person name="Fochler E."/>
            <person name="Read T.D."/>
            <person name="Tapia R."/>
            <person name="Johnson S."/>
            <person name="Bishop-Lilly K.A."/>
            <person name="Detter C."/>
            <person name="Han C."/>
            <person name="Sozhamannan S."/>
            <person name="Rosenzweig C.N."/>
            <person name="Skowronski E.W."/>
        </authorList>
    </citation>
    <scope>NUCLEOTIDE SEQUENCE [LARGE SCALE GENOMIC DNA]</scope>
    <source>
        <strain evidence="3 4">TPS4-2</strain>
    </source>
</reference>
<evidence type="ECO:0000259" key="2">
    <source>
        <dbReference type="Pfam" id="PF07995"/>
    </source>
</evidence>
<sequence>MFNRKLVLTALLAASASMTAVADTVETERHKVTVSTFADGFTNPWGMTFLPDNSVLVTERSGDLYWVSENGQYREKIIGVPEVVAKSQGGLLDVTIDPNFDENQWVYISYSEPAQDAGKGNSTAVMRAKLVDKAFTDKEVIFRQAPKYESNAHFGSRLVFSPEGHLFVTLGDRYSRMDDAQTLDNHHGKVVRIWPDGSIPEDNPFVGEDNALDENGSIPEDNPFVGEDNALDEIWSYGHRNVQGADIHPDTGELWTVEHGPQGGDEVNIPEAGKNYGWPEITYGVDYGGAIISEDAVKEGMEQPFYYWVPSIATAGATFYTGDAFPEWKGDFFVAALKSSLVARLDLYEGRMMHEERLFEDAVDARIRDINQGPDGYLYLLTDESNGAIIQIKPAD</sequence>
<feature type="signal peptide" evidence="1">
    <location>
        <begin position="1"/>
        <end position="22"/>
    </location>
</feature>
<keyword evidence="1" id="KW-0732">Signal</keyword>
<evidence type="ECO:0000313" key="3">
    <source>
        <dbReference type="EMBL" id="RUO64368.1"/>
    </source>
</evidence>
<dbReference type="PANTHER" id="PTHR19328">
    <property type="entry name" value="HEDGEHOG-INTERACTING PROTEIN"/>
    <property type="match status" value="1"/>
</dbReference>
<dbReference type="SUPFAM" id="SSF50952">
    <property type="entry name" value="Soluble quinoprotein glucose dehydrogenase"/>
    <property type="match status" value="1"/>
</dbReference>
<gene>
    <name evidence="3" type="ORF">CWI73_06625</name>
</gene>
<dbReference type="PANTHER" id="PTHR19328:SF75">
    <property type="entry name" value="ALDOSE SUGAR DEHYDROGENASE YLII"/>
    <property type="match status" value="1"/>
</dbReference>
<accession>A0A432YRU1</accession>
<dbReference type="Gene3D" id="2.120.10.30">
    <property type="entry name" value="TolB, C-terminal domain"/>
    <property type="match status" value="2"/>
</dbReference>
<dbReference type="Proteomes" id="UP000288361">
    <property type="component" value="Unassembled WGS sequence"/>
</dbReference>
<dbReference type="Pfam" id="PF07995">
    <property type="entry name" value="GSDH"/>
    <property type="match status" value="1"/>
</dbReference>
<dbReference type="AlphaFoldDB" id="A0A432YRU1"/>
<dbReference type="InterPro" id="IPR011042">
    <property type="entry name" value="6-blade_b-propeller_TolB-like"/>
</dbReference>
<dbReference type="InterPro" id="IPR011041">
    <property type="entry name" value="Quinoprot_gluc/sorb_DH_b-prop"/>
</dbReference>
<dbReference type="RefSeq" id="WP_126752070.1">
    <property type="nucleotide sequence ID" value="NZ_JBHUMT010000001.1"/>
</dbReference>
<feature type="domain" description="Glucose/Sorbosone dehydrogenase" evidence="2">
    <location>
        <begin position="212"/>
        <end position="390"/>
    </location>
</feature>
<evidence type="ECO:0000313" key="4">
    <source>
        <dbReference type="Proteomes" id="UP000288361"/>
    </source>
</evidence>
<protein>
    <submittedName>
        <fullName evidence="3">Oxidoreductase</fullName>
    </submittedName>
</protein>
<feature type="chain" id="PRO_5019263990" evidence="1">
    <location>
        <begin position="23"/>
        <end position="396"/>
    </location>
</feature>
<organism evidence="3 4">
    <name type="scientific">Idiomarina piscisalsi</name>
    <dbReference type="NCBI Taxonomy" id="1096243"/>
    <lineage>
        <taxon>Bacteria</taxon>
        <taxon>Pseudomonadati</taxon>
        <taxon>Pseudomonadota</taxon>
        <taxon>Gammaproteobacteria</taxon>
        <taxon>Alteromonadales</taxon>
        <taxon>Idiomarinaceae</taxon>
        <taxon>Idiomarina</taxon>
    </lineage>
</organism>
<dbReference type="EMBL" id="PIQA01000004">
    <property type="protein sequence ID" value="RUO64368.1"/>
    <property type="molecule type" value="Genomic_DNA"/>
</dbReference>
<evidence type="ECO:0000256" key="1">
    <source>
        <dbReference type="SAM" id="SignalP"/>
    </source>
</evidence>